<protein>
    <submittedName>
        <fullName evidence="2">Metallo-mystery pair system four-Cys motif protein</fullName>
    </submittedName>
</protein>
<evidence type="ECO:0000259" key="1">
    <source>
        <dbReference type="Pfam" id="PF20243"/>
    </source>
</evidence>
<dbReference type="PROSITE" id="PS51257">
    <property type="entry name" value="PROKAR_LIPOPROTEIN"/>
    <property type="match status" value="1"/>
</dbReference>
<dbReference type="Proteomes" id="UP000237222">
    <property type="component" value="Unassembled WGS sequence"/>
</dbReference>
<dbReference type="RefSeq" id="WP_103684970.1">
    <property type="nucleotide sequence ID" value="NZ_PQGG01000031.1"/>
</dbReference>
<dbReference type="InterPro" id="IPR046863">
    <property type="entry name" value="MbnP-like_dom"/>
</dbReference>
<feature type="domain" description="Copper-binding protein MbnP-like" evidence="1">
    <location>
        <begin position="38"/>
        <end position="268"/>
    </location>
</feature>
<organism evidence="2 3">
    <name type="scientific">Zhongshania marina</name>
    <dbReference type="NCBI Taxonomy" id="2304603"/>
    <lineage>
        <taxon>Bacteria</taxon>
        <taxon>Pseudomonadati</taxon>
        <taxon>Pseudomonadota</taxon>
        <taxon>Gammaproteobacteria</taxon>
        <taxon>Cellvibrionales</taxon>
        <taxon>Spongiibacteraceae</taxon>
        <taxon>Zhongshania</taxon>
    </lineage>
</organism>
<reference evidence="2" key="1">
    <citation type="submission" date="2018-01" db="EMBL/GenBank/DDBJ databases">
        <authorList>
            <person name="Yu X.-D."/>
        </authorList>
    </citation>
    <scope>NUCLEOTIDE SEQUENCE</scope>
    <source>
        <strain evidence="2">ZX-21</strain>
    </source>
</reference>
<evidence type="ECO:0000313" key="2">
    <source>
        <dbReference type="EMBL" id="POP51987.1"/>
    </source>
</evidence>
<dbReference type="AlphaFoldDB" id="A0A2S4HDE7"/>
<evidence type="ECO:0000313" key="3">
    <source>
        <dbReference type="Proteomes" id="UP000237222"/>
    </source>
</evidence>
<sequence length="304" mass="31884">MNLLTKLGVIVATSCSLIACGGSSGGGSKDATTGELTSELSIPFIARAYDTEISCGAQLSGLGSDAASGTIRGFALYIHDVVLINSDGTELPLSLDDNDWQNSGVALLDYQDKLDNCESDTAKPTNNMLVGSVQGDLVNVDRIRFTVGVPSELNHEDITAAASPLNRTDMHWSWQSGYKHLRMDVSPDGGVMKPDNTTATTWNIHLGSTACVGSPQTGETLSCGANNRPTIELDISDIANQQLVIDYGKLVENSALMTDQGGAPGCMSGPTDLDCIEVFDALGMGLGENSDPTEGQTVFSVESL</sequence>
<proteinExistence type="predicted"/>
<gene>
    <name evidence="2" type="ORF">C0068_13335</name>
</gene>
<dbReference type="NCBIfam" id="TIGR04052">
    <property type="entry name" value="MbnP_like_WxW"/>
    <property type="match status" value="1"/>
</dbReference>
<name>A0A2S4HDE7_9GAMM</name>
<dbReference type="OrthoDB" id="64245at2"/>
<dbReference type="Pfam" id="PF20243">
    <property type="entry name" value="MbnP"/>
    <property type="match status" value="1"/>
</dbReference>
<dbReference type="InterPro" id="IPR023977">
    <property type="entry name" value="MbnP-like"/>
</dbReference>
<accession>A0A2S4HDE7</accession>
<dbReference type="EMBL" id="PQGG01000031">
    <property type="protein sequence ID" value="POP51987.1"/>
    <property type="molecule type" value="Genomic_DNA"/>
</dbReference>
<comment type="caution">
    <text evidence="2">The sequence shown here is derived from an EMBL/GenBank/DDBJ whole genome shotgun (WGS) entry which is preliminary data.</text>
</comment>